<dbReference type="SUPFAM" id="SSF81383">
    <property type="entry name" value="F-box domain"/>
    <property type="match status" value="1"/>
</dbReference>
<evidence type="ECO:0000259" key="1">
    <source>
        <dbReference type="PROSITE" id="PS50181"/>
    </source>
</evidence>
<dbReference type="EMBL" id="SWFS01000155">
    <property type="protein sequence ID" value="KAA8915619.1"/>
    <property type="molecule type" value="Genomic_DNA"/>
</dbReference>
<comment type="caution">
    <text evidence="2">The sequence shown here is derived from an EMBL/GenBank/DDBJ whole genome shotgun (WGS) entry which is preliminary data.</text>
</comment>
<dbReference type="SMART" id="SM00256">
    <property type="entry name" value="FBOX"/>
    <property type="match status" value="1"/>
</dbReference>
<proteinExistence type="predicted"/>
<accession>A0A642V799</accession>
<dbReference type="CDD" id="cd09917">
    <property type="entry name" value="F-box_SF"/>
    <property type="match status" value="1"/>
</dbReference>
<sequence>MELLKLPNEVLGVICQYLEISSALQLRQACKLFQKLIEVHLRFDIMIYPNDAYRIYHSYRGDQYVKTVGLSDIGENKASGLALWLRNLRQINVTLQTEMEDQSEKKVIEVIELIKDVQLPSSGFQAIFYTEYSKFGGVHSGFDEVVDYVNASPLNFEASLDLAISFDLDPLQIDLLQQLGPKFKDVRLLTRVSLVSRLSTAHPCHIRNLQIMHEEEDGEFSDIIHCVGAVHNYARWVPSIQLVGIKVQDKSTRYTIHKLAMTGVTLEKEGLTKYVCSANPTEIAVDSSKGFQSVVAAFNLSIITCLRVKITSTATFTESFVKYLVSILQKLEYCDLSFRGKDVYSLIFTGNIDKRWRILKLRLWLWDQELPDLPALEELVDLEKVEISVEPDVFSDYTSVPDIHEYGKMVASNCPKLTSVTSSMSHPKWSKNIAML</sequence>
<feature type="domain" description="F-box" evidence="1">
    <location>
        <begin position="1"/>
        <end position="46"/>
    </location>
</feature>
<dbReference type="Pfam" id="PF00646">
    <property type="entry name" value="F-box"/>
    <property type="match status" value="1"/>
</dbReference>
<reference evidence="2" key="1">
    <citation type="journal article" date="2019" name="G3 (Bethesda)">
        <title>Genome Assemblies of Two Rare Opportunistic Yeast Pathogens: Diutina rugosa (syn. Candida rugosa) and Trichomonascus ciferrii (syn. Candida ciferrii).</title>
        <authorList>
            <person name="Mixao V."/>
            <person name="Saus E."/>
            <person name="Hansen A.P."/>
            <person name="Lass-Florl C."/>
            <person name="Gabaldon T."/>
        </authorList>
    </citation>
    <scope>NUCLEOTIDE SEQUENCE</scope>
    <source>
        <strain evidence="2">CBS 4856</strain>
    </source>
</reference>
<protein>
    <recommendedName>
        <fullName evidence="1">F-box domain-containing protein</fullName>
    </recommendedName>
</protein>
<gene>
    <name evidence="2" type="ORF">TRICI_002264</name>
</gene>
<dbReference type="InterPro" id="IPR036047">
    <property type="entry name" value="F-box-like_dom_sf"/>
</dbReference>
<name>A0A642V799_9ASCO</name>
<dbReference type="Proteomes" id="UP000761534">
    <property type="component" value="Unassembled WGS sequence"/>
</dbReference>
<dbReference type="AlphaFoldDB" id="A0A642V799"/>
<keyword evidence="3" id="KW-1185">Reference proteome</keyword>
<dbReference type="InterPro" id="IPR001810">
    <property type="entry name" value="F-box_dom"/>
</dbReference>
<organism evidence="2 3">
    <name type="scientific">Trichomonascus ciferrii</name>
    <dbReference type="NCBI Taxonomy" id="44093"/>
    <lineage>
        <taxon>Eukaryota</taxon>
        <taxon>Fungi</taxon>
        <taxon>Dikarya</taxon>
        <taxon>Ascomycota</taxon>
        <taxon>Saccharomycotina</taxon>
        <taxon>Dipodascomycetes</taxon>
        <taxon>Dipodascales</taxon>
        <taxon>Trichomonascaceae</taxon>
        <taxon>Trichomonascus</taxon>
        <taxon>Trichomonascus ciferrii complex</taxon>
    </lineage>
</organism>
<evidence type="ECO:0000313" key="3">
    <source>
        <dbReference type="Proteomes" id="UP000761534"/>
    </source>
</evidence>
<dbReference type="PROSITE" id="PS50181">
    <property type="entry name" value="FBOX"/>
    <property type="match status" value="1"/>
</dbReference>
<dbReference type="VEuPathDB" id="FungiDB:TRICI_002264"/>
<evidence type="ECO:0000313" key="2">
    <source>
        <dbReference type="EMBL" id="KAA8915619.1"/>
    </source>
</evidence>